<feature type="region of interest" description="Disordered" evidence="1">
    <location>
        <begin position="1"/>
        <end position="57"/>
    </location>
</feature>
<organism evidence="2 3">
    <name type="scientific">Staurois parvus</name>
    <dbReference type="NCBI Taxonomy" id="386267"/>
    <lineage>
        <taxon>Eukaryota</taxon>
        <taxon>Metazoa</taxon>
        <taxon>Chordata</taxon>
        <taxon>Craniata</taxon>
        <taxon>Vertebrata</taxon>
        <taxon>Euteleostomi</taxon>
        <taxon>Amphibia</taxon>
        <taxon>Batrachia</taxon>
        <taxon>Anura</taxon>
        <taxon>Neobatrachia</taxon>
        <taxon>Ranoidea</taxon>
        <taxon>Ranidae</taxon>
        <taxon>Staurois</taxon>
    </lineage>
</organism>
<dbReference type="EMBL" id="CATNWA010021092">
    <property type="protein sequence ID" value="CAI9621310.1"/>
    <property type="molecule type" value="Genomic_DNA"/>
</dbReference>
<comment type="caution">
    <text evidence="2">The sequence shown here is derived from an EMBL/GenBank/DDBJ whole genome shotgun (WGS) entry which is preliminary data.</text>
</comment>
<dbReference type="Proteomes" id="UP001162483">
    <property type="component" value="Unassembled WGS sequence"/>
</dbReference>
<feature type="non-terminal residue" evidence="2">
    <location>
        <position position="109"/>
    </location>
</feature>
<gene>
    <name evidence="2" type="ORF">SPARVUS_LOCUS16131292</name>
</gene>
<accession>A0ABN9HHR3</accession>
<name>A0ABN9HHR3_9NEOB</name>
<feature type="compositionally biased region" description="Polar residues" evidence="1">
    <location>
        <begin position="40"/>
        <end position="53"/>
    </location>
</feature>
<evidence type="ECO:0000313" key="2">
    <source>
        <dbReference type="EMBL" id="CAI9621310.1"/>
    </source>
</evidence>
<feature type="compositionally biased region" description="Low complexity" evidence="1">
    <location>
        <begin position="24"/>
        <end position="39"/>
    </location>
</feature>
<keyword evidence="3" id="KW-1185">Reference proteome</keyword>
<protein>
    <submittedName>
        <fullName evidence="2">Uncharacterized protein</fullName>
    </submittedName>
</protein>
<evidence type="ECO:0000313" key="3">
    <source>
        <dbReference type="Proteomes" id="UP001162483"/>
    </source>
</evidence>
<feature type="compositionally biased region" description="Polar residues" evidence="1">
    <location>
        <begin position="1"/>
        <end position="15"/>
    </location>
</feature>
<reference evidence="2" key="1">
    <citation type="submission" date="2023-05" db="EMBL/GenBank/DDBJ databases">
        <authorList>
            <person name="Stuckert A."/>
        </authorList>
    </citation>
    <scope>NUCLEOTIDE SEQUENCE</scope>
</reference>
<evidence type="ECO:0000256" key="1">
    <source>
        <dbReference type="SAM" id="MobiDB-lite"/>
    </source>
</evidence>
<proteinExistence type="predicted"/>
<sequence>MVRVTSRVQQLTGSAVQRIRQKDGQVSQGSSRRQSAGSGTNAEVGNRSFTGSDNRNRTIKTKQQLTYLLSRLNSAPCAVIGARRVSAIMSAHARPSQLPRSRCSPARVY</sequence>